<dbReference type="RefSeq" id="WP_306409964.1">
    <property type="nucleotide sequence ID" value="NZ_JANFPI010000001.1"/>
</dbReference>
<dbReference type="InterPro" id="IPR029787">
    <property type="entry name" value="Nucleotide_cyclase"/>
</dbReference>
<feature type="transmembrane region" description="Helical" evidence="1">
    <location>
        <begin position="127"/>
        <end position="145"/>
    </location>
</feature>
<dbReference type="InterPro" id="IPR035919">
    <property type="entry name" value="EAL_sf"/>
</dbReference>
<keyword evidence="6" id="KW-1185">Reference proteome</keyword>
<evidence type="ECO:0000313" key="4">
    <source>
        <dbReference type="EMBL" id="MCX8996217.1"/>
    </source>
</evidence>
<comment type="caution">
    <text evidence="4">The sequence shown here is derived from an EMBL/GenBank/DDBJ whole genome shotgun (WGS) entry which is preliminary data.</text>
</comment>
<feature type="domain" description="GGDEF" evidence="3">
    <location>
        <begin position="368"/>
        <end position="502"/>
    </location>
</feature>
<dbReference type="Pfam" id="PF00563">
    <property type="entry name" value="EAL"/>
    <property type="match status" value="1"/>
</dbReference>
<dbReference type="CDD" id="cd01948">
    <property type="entry name" value="EAL"/>
    <property type="match status" value="1"/>
</dbReference>
<dbReference type="InterPro" id="IPR001633">
    <property type="entry name" value="EAL_dom"/>
</dbReference>
<keyword evidence="1" id="KW-0472">Membrane</keyword>
<dbReference type="EMBL" id="JANFPI010000001">
    <property type="protein sequence ID" value="MCX8996217.1"/>
    <property type="molecule type" value="Genomic_DNA"/>
</dbReference>
<organism evidence="4 6">
    <name type="scientific">Ectorhizobium quercum</name>
    <dbReference type="NCBI Taxonomy" id="2965071"/>
    <lineage>
        <taxon>Bacteria</taxon>
        <taxon>Pseudomonadati</taxon>
        <taxon>Pseudomonadota</taxon>
        <taxon>Alphaproteobacteria</taxon>
        <taxon>Hyphomicrobiales</taxon>
        <taxon>Rhizobiaceae</taxon>
        <taxon>Ectorhizobium</taxon>
    </lineage>
</organism>
<dbReference type="Gene3D" id="3.30.70.270">
    <property type="match status" value="1"/>
</dbReference>
<reference evidence="4" key="1">
    <citation type="submission" date="2022-07" db="EMBL/GenBank/DDBJ databases">
        <title>Ectorhizobium quercum gen.nov., sp. nov.</title>
        <authorList>
            <person name="Ma T."/>
            <person name="Li Y."/>
        </authorList>
    </citation>
    <scope>NUCLEOTIDE SEQUENCE</scope>
    <source>
        <strain evidence="4">BDR2-2</strain>
    </source>
</reference>
<feature type="transmembrane region" description="Helical" evidence="1">
    <location>
        <begin position="35"/>
        <end position="52"/>
    </location>
</feature>
<dbReference type="SMART" id="SM00052">
    <property type="entry name" value="EAL"/>
    <property type="match status" value="1"/>
</dbReference>
<protein>
    <submittedName>
        <fullName evidence="4">EAL domain-containing protein</fullName>
    </submittedName>
</protein>
<dbReference type="AlphaFoldDB" id="A0AAE3STR2"/>
<feature type="transmembrane region" description="Helical" evidence="1">
    <location>
        <begin position="102"/>
        <end position="121"/>
    </location>
</feature>
<gene>
    <name evidence="4" type="ORF">NOF55_03775</name>
    <name evidence="5" type="ORF">NOF55_16650</name>
</gene>
<dbReference type="InterPro" id="IPR052155">
    <property type="entry name" value="Biofilm_reg_signaling"/>
</dbReference>
<evidence type="ECO:0000256" key="1">
    <source>
        <dbReference type="SAM" id="Phobius"/>
    </source>
</evidence>
<dbReference type="EMBL" id="JANFPI010000005">
    <property type="protein sequence ID" value="MCX8998744.1"/>
    <property type="molecule type" value="Genomic_DNA"/>
</dbReference>
<sequence length="773" mass="85391">MRDIIRPIARFFSVPTDNPELLKAQYRAFSRQMPMMYLILMLSTWALAITHMDEGAPVWLTIGIPLLFTLVSALRIRRWWKSRHIEPTAEIAAGALRRTNRLAPGIAISFTLWSFLLFPYGNAYAQSHVAFYMAITVITCIFCLMHLRSAAMIVAVIVNGAFVTFFALTGHAVFMATAVNIILVSAGMLVILGINYRDFTRMVNARTESLRKEREQSRLLHMIDDMPVAVMTVEPDTLKINYANETSKQLIRNIEHLLPLKADDLLGTCIDIFHRHPEHQRGILADPANLPHNARIKLGPEVLDLKVSAVRDNDGSYIGPMLTWALVTKEIEAENRILQLAHYDTLTGLANRNTFQEQLAARLAAPEGRIGLLFLDLDGFKLVNDTRGHRAGDMLLKQVAERLQAICTGPSMSISRLGGDEFAVVAPYEDPDQAVTLGNAIIGALSAPYHLENDWQAQIGVSIGLSLAPEHGDDAETLLSRADIALYSAKAAGKGTLRLFQHDMECRIHERVRLEAKLRGALDGNDGLFVFYQPIVDIHTGKTTAREALVRWHHPQRGWISPGEFVPVAEQCGLIDRLGGFVLQSACREAATWRDGARVAVNVSAGQLGKGTLAPAVLAALVESGLEPGRLEIEVTETALLTEEADAIGDLRRIRDMGVRVALDDFGTGYSSLAHLRAFPFDKIKIDGSFVRDAVDRPDCAAVVRAIAELGKRLGVTTVAEGVETQAHLDRVREEGCSEVQGYFFSRPMPSERDAPLIERLNAALRDERASSR</sequence>
<dbReference type="Gene3D" id="3.20.20.450">
    <property type="entry name" value="EAL domain"/>
    <property type="match status" value="1"/>
</dbReference>
<dbReference type="CDD" id="cd01949">
    <property type="entry name" value="GGDEF"/>
    <property type="match status" value="1"/>
</dbReference>
<keyword evidence="1" id="KW-0812">Transmembrane</keyword>
<dbReference type="PROSITE" id="PS50887">
    <property type="entry name" value="GGDEF"/>
    <property type="match status" value="1"/>
</dbReference>
<accession>A0AAE3STR2</accession>
<dbReference type="Gene3D" id="3.30.450.20">
    <property type="entry name" value="PAS domain"/>
    <property type="match status" value="1"/>
</dbReference>
<feature type="domain" description="EAL" evidence="2">
    <location>
        <begin position="511"/>
        <end position="762"/>
    </location>
</feature>
<dbReference type="InterPro" id="IPR043128">
    <property type="entry name" value="Rev_trsase/Diguanyl_cyclase"/>
</dbReference>
<dbReference type="PANTHER" id="PTHR44757:SF2">
    <property type="entry name" value="BIOFILM ARCHITECTURE MAINTENANCE PROTEIN MBAA"/>
    <property type="match status" value="1"/>
</dbReference>
<evidence type="ECO:0000259" key="2">
    <source>
        <dbReference type="PROSITE" id="PS50883"/>
    </source>
</evidence>
<dbReference type="SUPFAM" id="SSF55073">
    <property type="entry name" value="Nucleotide cyclase"/>
    <property type="match status" value="1"/>
</dbReference>
<evidence type="ECO:0000313" key="6">
    <source>
        <dbReference type="Proteomes" id="UP001208771"/>
    </source>
</evidence>
<name>A0AAE3STR2_9HYPH</name>
<proteinExistence type="predicted"/>
<dbReference type="SMART" id="SM00267">
    <property type="entry name" value="GGDEF"/>
    <property type="match status" value="1"/>
</dbReference>
<feature type="transmembrane region" description="Helical" evidence="1">
    <location>
        <begin position="174"/>
        <end position="196"/>
    </location>
</feature>
<dbReference type="InterPro" id="IPR000160">
    <property type="entry name" value="GGDEF_dom"/>
</dbReference>
<dbReference type="NCBIfam" id="TIGR00254">
    <property type="entry name" value="GGDEF"/>
    <property type="match status" value="1"/>
</dbReference>
<keyword evidence="1" id="KW-1133">Transmembrane helix</keyword>
<dbReference type="Proteomes" id="UP001208771">
    <property type="component" value="Unassembled WGS sequence"/>
</dbReference>
<dbReference type="PROSITE" id="PS50883">
    <property type="entry name" value="EAL"/>
    <property type="match status" value="1"/>
</dbReference>
<dbReference type="Pfam" id="PF00990">
    <property type="entry name" value="GGDEF"/>
    <property type="match status" value="1"/>
</dbReference>
<feature type="transmembrane region" description="Helical" evidence="1">
    <location>
        <begin position="58"/>
        <end position="76"/>
    </location>
</feature>
<evidence type="ECO:0000259" key="3">
    <source>
        <dbReference type="PROSITE" id="PS50887"/>
    </source>
</evidence>
<evidence type="ECO:0000313" key="5">
    <source>
        <dbReference type="EMBL" id="MCX8998744.1"/>
    </source>
</evidence>
<dbReference type="PANTHER" id="PTHR44757">
    <property type="entry name" value="DIGUANYLATE CYCLASE DGCP"/>
    <property type="match status" value="1"/>
</dbReference>
<dbReference type="SUPFAM" id="SSF141868">
    <property type="entry name" value="EAL domain-like"/>
    <property type="match status" value="1"/>
</dbReference>